<reference evidence="1 2" key="1">
    <citation type="submission" date="2024-02" db="EMBL/GenBank/DDBJ databases">
        <authorList>
            <person name="Saticioglu I.B."/>
        </authorList>
    </citation>
    <scope>NUCLEOTIDE SEQUENCE [LARGE SCALE GENOMIC DNA]</scope>
    <source>
        <strain evidence="1 2">Mu-80</strain>
    </source>
</reference>
<proteinExistence type="predicted"/>
<dbReference type="InterPro" id="IPR019587">
    <property type="entry name" value="Polyketide_cyclase/dehydratase"/>
</dbReference>
<dbReference type="SUPFAM" id="SSF55961">
    <property type="entry name" value="Bet v1-like"/>
    <property type="match status" value="1"/>
</dbReference>
<dbReference type="Gene3D" id="3.30.530.20">
    <property type="match status" value="1"/>
</dbReference>
<dbReference type="InterPro" id="IPR023393">
    <property type="entry name" value="START-like_dom_sf"/>
</dbReference>
<dbReference type="Pfam" id="PF10604">
    <property type="entry name" value="Polyketide_cyc2"/>
    <property type="match status" value="1"/>
</dbReference>
<dbReference type="EMBL" id="JBBDGM010000004">
    <property type="protein sequence ID" value="MEJ1087818.1"/>
    <property type="molecule type" value="Genomic_DNA"/>
</dbReference>
<name>A0ABU8L9L8_9MICO</name>
<sequence length="152" mass="17318">MPQFVLERFIPAPPEAVFDLSLDVGLHLASQRRHRERVAAGRTTGRLEEGEQITWSARHFGLRFQMTSMVFDVERPHRFRDRQTKGPFGSFLHTHEFAAADGGTLMRDTIEFHSPLGSIGALVDKVVMRRHLIRVITERNDGISSHFAALRT</sequence>
<evidence type="ECO:0000313" key="2">
    <source>
        <dbReference type="Proteomes" id="UP001371224"/>
    </source>
</evidence>
<dbReference type="CDD" id="cd07820">
    <property type="entry name" value="SRPBCC_3"/>
    <property type="match status" value="1"/>
</dbReference>
<accession>A0ABU8L9L8</accession>
<organism evidence="1 2">
    <name type="scientific">Microbacterium bandirmense</name>
    <dbReference type="NCBI Taxonomy" id="3122050"/>
    <lineage>
        <taxon>Bacteria</taxon>
        <taxon>Bacillati</taxon>
        <taxon>Actinomycetota</taxon>
        <taxon>Actinomycetes</taxon>
        <taxon>Micrococcales</taxon>
        <taxon>Microbacteriaceae</taxon>
        <taxon>Microbacterium</taxon>
    </lineage>
</organism>
<comment type="caution">
    <text evidence="1">The sequence shown here is derived from an EMBL/GenBank/DDBJ whole genome shotgun (WGS) entry which is preliminary data.</text>
</comment>
<keyword evidence="2" id="KW-1185">Reference proteome</keyword>
<evidence type="ECO:0000313" key="1">
    <source>
        <dbReference type="EMBL" id="MEJ1087818.1"/>
    </source>
</evidence>
<dbReference type="RefSeq" id="WP_337331489.1">
    <property type="nucleotide sequence ID" value="NZ_JBBDGM010000004.1"/>
</dbReference>
<protein>
    <submittedName>
        <fullName evidence="1">SRPBCC family protein</fullName>
    </submittedName>
</protein>
<gene>
    <name evidence="1" type="ORF">WDU99_05760</name>
</gene>
<dbReference type="Proteomes" id="UP001371224">
    <property type="component" value="Unassembled WGS sequence"/>
</dbReference>